<name>A0A0F9DY70_9ZZZZ</name>
<dbReference type="PROSITE" id="PS51257">
    <property type="entry name" value="PROKAR_LIPOPROTEIN"/>
    <property type="match status" value="1"/>
</dbReference>
<feature type="non-terminal residue" evidence="1">
    <location>
        <position position="349"/>
    </location>
</feature>
<reference evidence="1" key="1">
    <citation type="journal article" date="2015" name="Nature">
        <title>Complex archaea that bridge the gap between prokaryotes and eukaryotes.</title>
        <authorList>
            <person name="Spang A."/>
            <person name="Saw J.H."/>
            <person name="Jorgensen S.L."/>
            <person name="Zaremba-Niedzwiedzka K."/>
            <person name="Martijn J."/>
            <person name="Lind A.E."/>
            <person name="van Eijk R."/>
            <person name="Schleper C."/>
            <person name="Guy L."/>
            <person name="Ettema T.J."/>
        </authorList>
    </citation>
    <scope>NUCLEOTIDE SEQUENCE</scope>
</reference>
<proteinExistence type="predicted"/>
<sequence length="349" mass="37287">MKKMTICVICLTGVVLACASSTRAQEVVSRVKVHNPGKEAVTDVVVRGALPLPVNYDKPIAGLVLRDGEKMLQTQVSVFSTYSGSGAAHPVGRPEVVQLAARASLPAGAFKEFDVVQLPAATAAKAAEAGKALHAWLTGKSPIVVEAVDVFGNRYAASVLDPGKLIETRQSGPILAEKIYQTTLTPLGDKAAPDKPALKKFLRVRAYLTTYAGEEFASLALMIHNGSLDDANSDVYYREIRVGVAEPAGLDVWEKTYSPAVMGAVKTGGPRTWLTCPPARTDGKVFVMPQAGAALLRLVVYAPAGKQRALAYNALTPFFVPVPSQEHFSWSNFATARYDSTKYPMPLSV</sequence>
<comment type="caution">
    <text evidence="1">The sequence shown here is derived from an EMBL/GenBank/DDBJ whole genome shotgun (WGS) entry which is preliminary data.</text>
</comment>
<protein>
    <submittedName>
        <fullName evidence="1">Uncharacterized protein</fullName>
    </submittedName>
</protein>
<gene>
    <name evidence="1" type="ORF">LCGC14_2141640</name>
</gene>
<dbReference type="AlphaFoldDB" id="A0A0F9DY70"/>
<evidence type="ECO:0000313" key="1">
    <source>
        <dbReference type="EMBL" id="KKL66773.1"/>
    </source>
</evidence>
<accession>A0A0F9DY70</accession>
<dbReference type="EMBL" id="LAZR01027099">
    <property type="protein sequence ID" value="KKL66773.1"/>
    <property type="molecule type" value="Genomic_DNA"/>
</dbReference>
<organism evidence="1">
    <name type="scientific">marine sediment metagenome</name>
    <dbReference type="NCBI Taxonomy" id="412755"/>
    <lineage>
        <taxon>unclassified sequences</taxon>
        <taxon>metagenomes</taxon>
        <taxon>ecological metagenomes</taxon>
    </lineage>
</organism>